<accession>A0A9P9G434</accession>
<feature type="non-terminal residue" evidence="1">
    <location>
        <position position="1"/>
    </location>
</feature>
<dbReference type="EMBL" id="JAGMUX010000019">
    <property type="protein sequence ID" value="KAH7232156.1"/>
    <property type="molecule type" value="Genomic_DNA"/>
</dbReference>
<comment type="caution">
    <text evidence="1">The sequence shown here is derived from an EMBL/GenBank/DDBJ whole genome shotgun (WGS) entry which is preliminary data.</text>
</comment>
<evidence type="ECO:0000313" key="1">
    <source>
        <dbReference type="EMBL" id="KAH7232156.1"/>
    </source>
</evidence>
<dbReference type="GeneID" id="70216104"/>
<reference evidence="1" key="1">
    <citation type="journal article" date="2021" name="Nat. Commun.">
        <title>Genetic determinants of endophytism in the Arabidopsis root mycobiome.</title>
        <authorList>
            <person name="Mesny F."/>
            <person name="Miyauchi S."/>
            <person name="Thiergart T."/>
            <person name="Pickel B."/>
            <person name="Atanasova L."/>
            <person name="Karlsson M."/>
            <person name="Huettel B."/>
            <person name="Barry K.W."/>
            <person name="Haridas S."/>
            <person name="Chen C."/>
            <person name="Bauer D."/>
            <person name="Andreopoulos W."/>
            <person name="Pangilinan J."/>
            <person name="LaButti K."/>
            <person name="Riley R."/>
            <person name="Lipzen A."/>
            <person name="Clum A."/>
            <person name="Drula E."/>
            <person name="Henrissat B."/>
            <person name="Kohler A."/>
            <person name="Grigoriev I.V."/>
            <person name="Martin F.M."/>
            <person name="Hacquard S."/>
        </authorList>
    </citation>
    <scope>NUCLEOTIDE SEQUENCE</scope>
    <source>
        <strain evidence="1">MPI-CAGE-AT-0023</strain>
    </source>
</reference>
<keyword evidence="2" id="KW-1185">Reference proteome</keyword>
<protein>
    <submittedName>
        <fullName evidence="1">Uncharacterized protein</fullName>
    </submittedName>
</protein>
<feature type="non-terminal residue" evidence="1">
    <location>
        <position position="54"/>
    </location>
</feature>
<dbReference type="AlphaFoldDB" id="A0A9P9G434"/>
<name>A0A9P9G434_FUSRE</name>
<dbReference type="RefSeq" id="XP_046043816.1">
    <property type="nucleotide sequence ID" value="XM_046186150.1"/>
</dbReference>
<organism evidence="1 2">
    <name type="scientific">Fusarium redolens</name>
    <dbReference type="NCBI Taxonomy" id="48865"/>
    <lineage>
        <taxon>Eukaryota</taxon>
        <taxon>Fungi</taxon>
        <taxon>Dikarya</taxon>
        <taxon>Ascomycota</taxon>
        <taxon>Pezizomycotina</taxon>
        <taxon>Sordariomycetes</taxon>
        <taxon>Hypocreomycetidae</taxon>
        <taxon>Hypocreales</taxon>
        <taxon>Nectriaceae</taxon>
        <taxon>Fusarium</taxon>
        <taxon>Fusarium redolens species complex</taxon>
    </lineage>
</organism>
<dbReference type="OrthoDB" id="5409186at2759"/>
<proteinExistence type="predicted"/>
<sequence>CYNPGRGDICCSTGEFCSKGEYCATTNTGSAICCQNGQSLEECGATATVSTIAP</sequence>
<gene>
    <name evidence="1" type="ORF">BKA55DRAFT_472552</name>
</gene>
<dbReference type="Proteomes" id="UP000720189">
    <property type="component" value="Unassembled WGS sequence"/>
</dbReference>
<evidence type="ECO:0000313" key="2">
    <source>
        <dbReference type="Proteomes" id="UP000720189"/>
    </source>
</evidence>